<dbReference type="Gene3D" id="1.20.1740.10">
    <property type="entry name" value="Amino acid/polyamine transporter I"/>
    <property type="match status" value="1"/>
</dbReference>
<feature type="transmembrane region" description="Helical" evidence="6">
    <location>
        <begin position="390"/>
        <end position="416"/>
    </location>
</feature>
<proteinExistence type="predicted"/>
<evidence type="ECO:0000256" key="6">
    <source>
        <dbReference type="SAM" id="Phobius"/>
    </source>
</evidence>
<evidence type="ECO:0000256" key="4">
    <source>
        <dbReference type="ARBA" id="ARBA00022989"/>
    </source>
</evidence>
<dbReference type="PIRSF" id="PIRSF006060">
    <property type="entry name" value="AA_transporter"/>
    <property type="match status" value="1"/>
</dbReference>
<dbReference type="PANTHER" id="PTHR42770:SF7">
    <property type="entry name" value="MEMBRANE PROTEIN"/>
    <property type="match status" value="1"/>
</dbReference>
<evidence type="ECO:0000313" key="7">
    <source>
        <dbReference type="EMBL" id="SCQ75187.1"/>
    </source>
</evidence>
<reference evidence="7 8" key="1">
    <citation type="submission" date="2016-09" db="EMBL/GenBank/DDBJ databases">
        <authorList>
            <person name="Laine KS P."/>
        </authorList>
    </citation>
    <scope>NUCLEOTIDE SEQUENCE [LARGE SCALE GENOMIC DNA]</scope>
    <source>
        <strain evidence="7">PFRJS-23</strain>
    </source>
</reference>
<evidence type="ECO:0000256" key="1">
    <source>
        <dbReference type="ARBA" id="ARBA00004651"/>
    </source>
</evidence>
<feature type="transmembrane region" description="Helical" evidence="6">
    <location>
        <begin position="144"/>
        <end position="163"/>
    </location>
</feature>
<feature type="transmembrane region" description="Helical" evidence="6">
    <location>
        <begin position="428"/>
        <end position="449"/>
    </location>
</feature>
<dbReference type="Pfam" id="PF13520">
    <property type="entry name" value="AA_permease_2"/>
    <property type="match status" value="1"/>
</dbReference>
<keyword evidence="5 6" id="KW-0472">Membrane</keyword>
<feature type="transmembrane region" description="Helical" evidence="6">
    <location>
        <begin position="102"/>
        <end position="124"/>
    </location>
</feature>
<feature type="transmembrane region" description="Helical" evidence="6">
    <location>
        <begin position="21"/>
        <end position="39"/>
    </location>
</feature>
<feature type="transmembrane region" description="Helical" evidence="6">
    <location>
        <begin position="217"/>
        <end position="236"/>
    </location>
</feature>
<evidence type="ECO:0000256" key="5">
    <source>
        <dbReference type="ARBA" id="ARBA00023136"/>
    </source>
</evidence>
<feature type="transmembrane region" description="Helical" evidence="6">
    <location>
        <begin position="45"/>
        <end position="66"/>
    </location>
</feature>
<accession>A0A0A8QZ38</accession>
<comment type="subcellular location">
    <subcellularLocation>
        <location evidence="1">Cell membrane</location>
        <topology evidence="1">Multi-pass membrane protein</topology>
    </subcellularLocation>
</comment>
<dbReference type="GO" id="GO:0022857">
    <property type="term" value="F:transmembrane transporter activity"/>
    <property type="evidence" value="ECO:0007669"/>
    <property type="project" value="InterPro"/>
</dbReference>
<evidence type="ECO:0000256" key="2">
    <source>
        <dbReference type="ARBA" id="ARBA00022475"/>
    </source>
</evidence>
<dbReference type="Proteomes" id="UP000250080">
    <property type="component" value="Chromosome I"/>
</dbReference>
<dbReference type="GeneID" id="61221486"/>
<feature type="transmembrane region" description="Helical" evidence="6">
    <location>
        <begin position="469"/>
        <end position="492"/>
    </location>
</feature>
<dbReference type="OrthoDB" id="138827at2"/>
<gene>
    <name evidence="7" type="ORF">PFR_JS23_378</name>
</gene>
<dbReference type="EMBL" id="LT618793">
    <property type="protein sequence ID" value="SCQ75187.1"/>
    <property type="molecule type" value="Genomic_DNA"/>
</dbReference>
<dbReference type="AlphaFoldDB" id="A0A0A8QZ38"/>
<evidence type="ECO:0000313" key="8">
    <source>
        <dbReference type="Proteomes" id="UP000250080"/>
    </source>
</evidence>
<dbReference type="GO" id="GO:0005886">
    <property type="term" value="C:plasma membrane"/>
    <property type="evidence" value="ECO:0007669"/>
    <property type="project" value="UniProtKB-SubCell"/>
</dbReference>
<dbReference type="OMA" id="WGWESAV"/>
<name>A0A0A8QZ38_9ACTN</name>
<feature type="transmembrane region" description="Helical" evidence="6">
    <location>
        <begin position="310"/>
        <end position="330"/>
    </location>
</feature>
<feature type="transmembrane region" description="Helical" evidence="6">
    <location>
        <begin position="257"/>
        <end position="281"/>
    </location>
</feature>
<evidence type="ECO:0000256" key="3">
    <source>
        <dbReference type="ARBA" id="ARBA00022692"/>
    </source>
</evidence>
<keyword evidence="2" id="KW-1003">Cell membrane</keyword>
<dbReference type="PANTHER" id="PTHR42770">
    <property type="entry name" value="AMINO ACID TRANSPORTER-RELATED"/>
    <property type="match status" value="1"/>
</dbReference>
<dbReference type="RefSeq" id="WP_013161772.1">
    <property type="nucleotide sequence ID" value="NZ_CCYQ01000040.1"/>
</dbReference>
<sequence length="551" mass="56762">MSVNAVAESGTAKQKGLRSGALGLLGSVVVGTASVAPAYSLAASLGLVVAAGAGLKAPAIILLAFLPMFCIAMAYKELNSAEPDCGTTFTWSSRAFGPRSGWMGGWMIIASDVIVMANLAAIAGSYSFELANQVGLHNTLSSSTLASTIAGVAWIAIMAWICYRGIEFSAKIQYVLLGIELLTLLVFAGTALFRVFAHHAVSTAVRPSLSWLLPTGMSAGTLASALLIAVFIYWGWDSAVASNEETDDPGRTPGRAALLSTVLLLITYLVVTYAAVAFAGVGTDGIGLGNPTNAADVFAAIGPALYGDSFIGHLGMGLLSISILTSSALSTQTTILPTARTALSMATHGAMPKKFATIAPKFLTPTWSTLGMGVLSIAFFLGMTAISPSILLALIGAIGLLIALYYGMTGFACVWLYRRTLTSSPRNLMMRGVLPMFGGLSLMAMFGFALVQYAKPDYLVDDAGNNVTLFGIGAVAVVGMGTLAVGAVLMVIQQLVNPAFFRGETLPKQVWGGTTSSFVEGPLAVPAGLAAGVASVELGPDSGVPDRVAVV</sequence>
<keyword evidence="4 6" id="KW-1133">Transmembrane helix</keyword>
<feature type="transmembrane region" description="Helical" evidence="6">
    <location>
        <begin position="175"/>
        <end position="197"/>
    </location>
</feature>
<organism evidence="7 8">
    <name type="scientific">Propionibacterium freudenreichii</name>
    <dbReference type="NCBI Taxonomy" id="1744"/>
    <lineage>
        <taxon>Bacteria</taxon>
        <taxon>Bacillati</taxon>
        <taxon>Actinomycetota</taxon>
        <taxon>Actinomycetes</taxon>
        <taxon>Propionibacteriales</taxon>
        <taxon>Propionibacteriaceae</taxon>
        <taxon>Propionibacterium</taxon>
    </lineage>
</organism>
<keyword evidence="3 6" id="KW-0812">Transmembrane</keyword>
<feature type="transmembrane region" description="Helical" evidence="6">
    <location>
        <begin position="362"/>
        <end position="384"/>
    </location>
</feature>
<dbReference type="InterPro" id="IPR002293">
    <property type="entry name" value="AA/rel_permease1"/>
</dbReference>
<dbReference type="InterPro" id="IPR050367">
    <property type="entry name" value="APC_superfamily"/>
</dbReference>
<protein>
    <submittedName>
        <fullName evidence="7">Amino acid transporter, APC family protein</fullName>
    </submittedName>
</protein>